<dbReference type="Gene3D" id="3.30.300.30">
    <property type="match status" value="1"/>
</dbReference>
<proteinExistence type="predicted"/>
<dbReference type="InterPro" id="IPR000873">
    <property type="entry name" value="AMP-dep_synth/lig_dom"/>
</dbReference>
<gene>
    <name evidence="3" type="ORF">PSU4_58630</name>
</gene>
<dbReference type="Pfam" id="PF00501">
    <property type="entry name" value="AMP-binding"/>
    <property type="match status" value="1"/>
</dbReference>
<dbReference type="PANTHER" id="PTHR43845">
    <property type="entry name" value="BLR5969 PROTEIN"/>
    <property type="match status" value="1"/>
</dbReference>
<feature type="domain" description="AMP-dependent ligase C-terminal" evidence="2">
    <location>
        <begin position="364"/>
        <end position="453"/>
    </location>
</feature>
<evidence type="ECO:0000259" key="1">
    <source>
        <dbReference type="Pfam" id="PF00501"/>
    </source>
</evidence>
<name>A0A511DQ46_9PSEU</name>
<evidence type="ECO:0000259" key="2">
    <source>
        <dbReference type="Pfam" id="PF14535"/>
    </source>
</evidence>
<dbReference type="Gene3D" id="3.40.50.12780">
    <property type="entry name" value="N-terminal domain of ligase-like"/>
    <property type="match status" value="1"/>
</dbReference>
<dbReference type="SUPFAM" id="SSF56801">
    <property type="entry name" value="Acetyl-CoA synthetase-like"/>
    <property type="match status" value="1"/>
</dbReference>
<dbReference type="InterPro" id="IPR045851">
    <property type="entry name" value="AMP-bd_C_sf"/>
</dbReference>
<protein>
    <submittedName>
        <fullName evidence="3">Coenzyme F390 synthetase</fullName>
    </submittedName>
</protein>
<organism evidence="3 4">
    <name type="scientific">Pseudonocardia sulfidoxydans NBRC 16205</name>
    <dbReference type="NCBI Taxonomy" id="1223511"/>
    <lineage>
        <taxon>Bacteria</taxon>
        <taxon>Bacillati</taxon>
        <taxon>Actinomycetota</taxon>
        <taxon>Actinomycetes</taxon>
        <taxon>Pseudonocardiales</taxon>
        <taxon>Pseudonocardiaceae</taxon>
        <taxon>Pseudonocardia</taxon>
    </lineage>
</organism>
<comment type="caution">
    <text evidence="3">The sequence shown here is derived from an EMBL/GenBank/DDBJ whole genome shotgun (WGS) entry which is preliminary data.</text>
</comment>
<accession>A0A511DQ46</accession>
<feature type="domain" description="AMP-dependent synthetase/ligase" evidence="1">
    <location>
        <begin position="102"/>
        <end position="312"/>
    </location>
</feature>
<dbReference type="InterPro" id="IPR028154">
    <property type="entry name" value="AMP-dep_Lig_C"/>
</dbReference>
<dbReference type="Pfam" id="PF14535">
    <property type="entry name" value="AMP-binding_C_2"/>
    <property type="match status" value="1"/>
</dbReference>
<dbReference type="PANTHER" id="PTHR43845:SF1">
    <property type="entry name" value="BLR5969 PROTEIN"/>
    <property type="match status" value="1"/>
</dbReference>
<dbReference type="AlphaFoldDB" id="A0A511DQ46"/>
<evidence type="ECO:0000313" key="3">
    <source>
        <dbReference type="EMBL" id="GEL26909.1"/>
    </source>
</evidence>
<keyword evidence="4" id="KW-1185">Reference proteome</keyword>
<dbReference type="InterPro" id="IPR042099">
    <property type="entry name" value="ANL_N_sf"/>
</dbReference>
<dbReference type="EMBL" id="BJVJ01000122">
    <property type="protein sequence ID" value="GEL26909.1"/>
    <property type="molecule type" value="Genomic_DNA"/>
</dbReference>
<reference evidence="3 4" key="1">
    <citation type="submission" date="2019-07" db="EMBL/GenBank/DDBJ databases">
        <title>Whole genome shotgun sequence of Pseudonocardia sulfidoxydans NBRC 16205.</title>
        <authorList>
            <person name="Hosoyama A."/>
            <person name="Uohara A."/>
            <person name="Ohji S."/>
            <person name="Ichikawa N."/>
        </authorList>
    </citation>
    <scope>NUCLEOTIDE SEQUENCE [LARGE SCALE GENOMIC DNA]</scope>
    <source>
        <strain evidence="3 4">NBRC 16205</strain>
    </source>
</reference>
<sequence>MLAARWPPPGDDSFIPAENPYWDPEIETMPPEERAQLVLRKLKAQLAYCASNSDFYRGRWAAAGIDPGSISSLDDIRRVPILRKEELRTEQTEHPPFGRYLCIPRDKVLRIHGTSGTTGRPTAFGVSQGDWQRIATAHARIMWAAGIRPNDTIFIGSFFGLYWGGWGALIGAERLGATCFPFGAGVPGQTLQAVEWLAQMRPTAFYGTPSYALRIAEVARDAGYDPADFGIRVLFFSGEPGAGIPATKQLIESTFGGICIDMGSMAEMSPWMSNAECHERTGMHLWDDLVYTELLDPVTEEPVGPGEVGVLVYTHLERDSQPMIRLWSGDLSRYTDEPCPCGRTYRRLPDGLLGRADDMLVIRGENVYPAAIEEAIRAAGCSGEFRVTVVRQGALDEMKVRTEAVAGHSDNDLRNSVVSHLKKKLGLRVEVEIAPAGSLERTEFKSRRVSDERTMSQDVQSILDSR</sequence>
<evidence type="ECO:0000313" key="4">
    <source>
        <dbReference type="Proteomes" id="UP000321685"/>
    </source>
</evidence>
<dbReference type="Proteomes" id="UP000321685">
    <property type="component" value="Unassembled WGS sequence"/>
</dbReference>